<comment type="caution">
    <text evidence="1">The sequence shown here is derived from an EMBL/GenBank/DDBJ whole genome shotgun (WGS) entry which is preliminary data.</text>
</comment>
<dbReference type="EMBL" id="PEDL01000003">
    <property type="protein sequence ID" value="PHV71480.1"/>
    <property type="molecule type" value="Genomic_DNA"/>
</dbReference>
<dbReference type="Proteomes" id="UP000224460">
    <property type="component" value="Unassembled WGS sequence"/>
</dbReference>
<evidence type="ECO:0000313" key="2">
    <source>
        <dbReference type="Proteomes" id="UP000224460"/>
    </source>
</evidence>
<name>A0AC61DF03_9FIRM</name>
<reference evidence="1" key="1">
    <citation type="submission" date="2017-10" db="EMBL/GenBank/DDBJ databases">
        <title>Genome sequence of cellulolytic Lachnospiraceae bacterium XHS1971 isolated from hotspring sediment.</title>
        <authorList>
            <person name="Vasudevan G."/>
            <person name="Joshi A.J."/>
            <person name="Hivarkar S."/>
            <person name="Lanjekar V.B."/>
            <person name="Dhakephalkar P.K."/>
            <person name="Dagar S."/>
        </authorList>
    </citation>
    <scope>NUCLEOTIDE SEQUENCE</scope>
    <source>
        <strain evidence="1">XHS1971</strain>
    </source>
</reference>
<sequence length="190" mass="21569">MIEWILASSSPRRQELLERLPFSFSVEVAQVEETICSSLSPRQNVENLAKQKAEAVARKHPNKWIIGCDTLVALEQHILGKPQDANEARKMLYQLSGKVHSVYTGICIIRAQDSFLKVFSEKTKVHMKQLSEEEVTAYVITGEPLDKAGAYGIQGQGGLYIEGIEGDYYNVMGLPLCRLYKEIMEFYKFY</sequence>
<organism evidence="1 2">
    <name type="scientific">Sporanaerobium hydrogeniformans</name>
    <dbReference type="NCBI Taxonomy" id="3072179"/>
    <lineage>
        <taxon>Bacteria</taxon>
        <taxon>Bacillati</taxon>
        <taxon>Bacillota</taxon>
        <taxon>Clostridia</taxon>
        <taxon>Lachnospirales</taxon>
        <taxon>Lachnospiraceae</taxon>
        <taxon>Sporanaerobium</taxon>
    </lineage>
</organism>
<proteinExistence type="predicted"/>
<protein>
    <submittedName>
        <fullName evidence="1">Septum formation inhibitor Maf</fullName>
    </submittedName>
</protein>
<keyword evidence="2" id="KW-1185">Reference proteome</keyword>
<gene>
    <name evidence="1" type="ORF">CS063_05375</name>
</gene>
<evidence type="ECO:0000313" key="1">
    <source>
        <dbReference type="EMBL" id="PHV71480.1"/>
    </source>
</evidence>
<accession>A0AC61DF03</accession>